<dbReference type="PATRIC" id="fig|1157951.4.peg.2643"/>
<feature type="signal peptide" evidence="1">
    <location>
        <begin position="1"/>
        <end position="27"/>
    </location>
</feature>
<accession>A0A140NP68</accession>
<dbReference type="Gene3D" id="2.60.40.1090">
    <property type="entry name" value="Fimbrial-type adhesion domain"/>
    <property type="match status" value="1"/>
</dbReference>
<dbReference type="Pfam" id="PF00419">
    <property type="entry name" value="Fimbrial"/>
    <property type="match status" value="1"/>
</dbReference>
<dbReference type="PANTHER" id="PTHR33420">
    <property type="entry name" value="FIMBRIAL SUBUNIT ELFA-RELATED"/>
    <property type="match status" value="1"/>
</dbReference>
<feature type="domain" description="Fimbrial-type adhesion" evidence="2">
    <location>
        <begin position="49"/>
        <end position="202"/>
    </location>
</feature>
<protein>
    <submittedName>
        <fullName evidence="3">Fimbrial protein domain-containing protein</fullName>
    </submittedName>
</protein>
<dbReference type="InterPro" id="IPR008966">
    <property type="entry name" value="Adhesion_dom_sf"/>
</dbReference>
<reference evidence="3 4" key="1">
    <citation type="journal article" date="2012" name="J. Bacteriol.">
        <title>Complete Genome Sequence of Providencia stuartii Clinical Isolate MRSN 2154.</title>
        <authorList>
            <person name="Clifford R.J."/>
            <person name="Hang J."/>
            <person name="Riley M.C."/>
            <person name="Onmus-Leone F."/>
            <person name="Kuschner R.A."/>
            <person name="Lesho E.P."/>
            <person name="Waterman P.E."/>
        </authorList>
    </citation>
    <scope>NUCLEOTIDE SEQUENCE [LARGE SCALE GENOMIC DNA]</scope>
    <source>
        <strain evidence="3 4">MRSN 2154</strain>
    </source>
</reference>
<dbReference type="AlphaFoldDB" id="A0A140NP68"/>
<gene>
    <name evidence="3" type="ordered locus">S70_13125</name>
</gene>
<dbReference type="SUPFAM" id="SSF49401">
    <property type="entry name" value="Bacterial adhesins"/>
    <property type="match status" value="1"/>
</dbReference>
<evidence type="ECO:0000256" key="1">
    <source>
        <dbReference type="SAM" id="SignalP"/>
    </source>
</evidence>
<reference evidence="4" key="2">
    <citation type="submission" date="2012-04" db="EMBL/GenBank/DDBJ databases">
        <title>Complete genome sequence of Providencia stuartii clinical isolate MRSN 2154.</title>
        <authorList>
            <person name="Clifford R.J."/>
            <person name="Hang J."/>
            <person name="Riley M.C."/>
            <person name="Onmus-Leone F."/>
            <person name="Kuschner R.A."/>
            <person name="Lesho E.P."/>
            <person name="Waterman P.E."/>
        </authorList>
    </citation>
    <scope>NUCLEOTIDE SEQUENCE [LARGE SCALE GENOMIC DNA]</scope>
    <source>
        <strain evidence="4">MRSN 2154</strain>
    </source>
</reference>
<dbReference type="HOGENOM" id="CLU_088965_1_0_6"/>
<keyword evidence="1" id="KW-0732">Signal</keyword>
<evidence type="ECO:0000313" key="3">
    <source>
        <dbReference type="EMBL" id="AFH94467.1"/>
    </source>
</evidence>
<dbReference type="GO" id="GO:0043709">
    <property type="term" value="P:cell adhesion involved in single-species biofilm formation"/>
    <property type="evidence" value="ECO:0007669"/>
    <property type="project" value="TreeGrafter"/>
</dbReference>
<dbReference type="Proteomes" id="UP000005012">
    <property type="component" value="Chromosome"/>
</dbReference>
<organism evidence="3 4">
    <name type="scientific">Providencia stuartii (strain MRSN 2154)</name>
    <dbReference type="NCBI Taxonomy" id="1157951"/>
    <lineage>
        <taxon>Bacteria</taxon>
        <taxon>Pseudomonadati</taxon>
        <taxon>Pseudomonadota</taxon>
        <taxon>Gammaproteobacteria</taxon>
        <taxon>Enterobacterales</taxon>
        <taxon>Morganellaceae</taxon>
        <taxon>Providencia</taxon>
    </lineage>
</organism>
<dbReference type="GO" id="GO:0009289">
    <property type="term" value="C:pilus"/>
    <property type="evidence" value="ECO:0007669"/>
    <property type="project" value="InterPro"/>
</dbReference>
<dbReference type="InterPro" id="IPR050263">
    <property type="entry name" value="Bact_Fimbrial_Adh_Pro"/>
</dbReference>
<dbReference type="InterPro" id="IPR036937">
    <property type="entry name" value="Adhesion_dom_fimbrial_sf"/>
</dbReference>
<dbReference type="InterPro" id="IPR000259">
    <property type="entry name" value="Adhesion_dom_fimbrial"/>
</dbReference>
<dbReference type="PANTHER" id="PTHR33420:SF4">
    <property type="entry name" value="FIMBRIAL-LIKE PROTEIN FIMF"/>
    <property type="match status" value="1"/>
</dbReference>
<proteinExistence type="predicted"/>
<dbReference type="RefSeq" id="WP_014657446.1">
    <property type="nucleotide sequence ID" value="NC_017731.1"/>
</dbReference>
<evidence type="ECO:0000313" key="4">
    <source>
        <dbReference type="Proteomes" id="UP000005012"/>
    </source>
</evidence>
<feature type="chain" id="PRO_5007303778" evidence="1">
    <location>
        <begin position="28"/>
        <end position="202"/>
    </location>
</feature>
<name>A0A140NP68_PROSM</name>
<dbReference type="KEGG" id="psi:S70_13125"/>
<sequence length="202" mass="21694">MKEANKIPHYMMAYGLGLCLFSSTALSTELDKVDNWDVDGANGTLYVHGALTESACRLAMSSAYQTIELGTLGTGQLQKVGQTGTPVAVQLRLEDCLSGESRNRNKLGNLLWSPDMPAMKIRFLAAADNQNPQLAAVTGAKGIALQLSNASYHPLAIGQYSTPELVSPGQNQLTYYVTPIRTTAGLSSGAYQAIIRFQVSYD</sequence>
<dbReference type="EMBL" id="CP003488">
    <property type="protein sequence ID" value="AFH94467.1"/>
    <property type="molecule type" value="Genomic_DNA"/>
</dbReference>
<evidence type="ECO:0000259" key="2">
    <source>
        <dbReference type="Pfam" id="PF00419"/>
    </source>
</evidence>